<dbReference type="Pfam" id="PF14998">
    <property type="entry name" value="Ripply"/>
    <property type="match status" value="1"/>
</dbReference>
<dbReference type="PANTHER" id="PTHR16770">
    <property type="entry name" value="PROTEIN RIPPLY-LIKE"/>
    <property type="match status" value="1"/>
</dbReference>
<dbReference type="PANTHER" id="PTHR16770:SF3">
    <property type="entry name" value="PROTEIN RIPPLY2"/>
    <property type="match status" value="1"/>
</dbReference>
<accession>A0AAV7VFH9</accession>
<organism evidence="5 6">
    <name type="scientific">Pleurodeles waltl</name>
    <name type="common">Iberian ribbed newt</name>
    <dbReference type="NCBI Taxonomy" id="8319"/>
    <lineage>
        <taxon>Eukaryota</taxon>
        <taxon>Metazoa</taxon>
        <taxon>Chordata</taxon>
        <taxon>Craniata</taxon>
        <taxon>Vertebrata</taxon>
        <taxon>Euteleostomi</taxon>
        <taxon>Amphibia</taxon>
        <taxon>Batrachia</taxon>
        <taxon>Caudata</taxon>
        <taxon>Salamandroidea</taxon>
        <taxon>Salamandridae</taxon>
        <taxon>Pleurodelinae</taxon>
        <taxon>Pleurodeles</taxon>
    </lineage>
</organism>
<dbReference type="GO" id="GO:0009880">
    <property type="term" value="P:embryonic pattern specification"/>
    <property type="evidence" value="ECO:0007669"/>
    <property type="project" value="TreeGrafter"/>
</dbReference>
<dbReference type="GO" id="GO:0000122">
    <property type="term" value="P:negative regulation of transcription by RNA polymerase II"/>
    <property type="evidence" value="ECO:0007669"/>
    <property type="project" value="TreeGrafter"/>
</dbReference>
<dbReference type="EMBL" id="JANPWB010000003">
    <property type="protein sequence ID" value="KAJ1199330.1"/>
    <property type="molecule type" value="Genomic_DNA"/>
</dbReference>
<comment type="subcellular location">
    <subcellularLocation>
        <location evidence="1">Nucleus</location>
    </subcellularLocation>
</comment>
<evidence type="ECO:0000256" key="2">
    <source>
        <dbReference type="ARBA" id="ARBA00006944"/>
    </source>
</evidence>
<evidence type="ECO:0008006" key="7">
    <source>
        <dbReference type="Google" id="ProtNLM"/>
    </source>
</evidence>
<comment type="similarity">
    <text evidence="2">Belongs to the ripply family.</text>
</comment>
<evidence type="ECO:0000256" key="1">
    <source>
        <dbReference type="ARBA" id="ARBA00004123"/>
    </source>
</evidence>
<evidence type="ECO:0000313" key="6">
    <source>
        <dbReference type="Proteomes" id="UP001066276"/>
    </source>
</evidence>
<sequence>MEPVCAKLPVGAPRRPCTAYSHSTQEHRVSSALFWRPWLIAASDNASLRRKQQLCPYSRPSDRDCAQENKAMPLFTHPVRLFWPKSKTFDYLYHNGEMMLQNFPVQATINFYEESDSEDEDWDDEEAEEEETEELAMETKCSTLTGVAQQTSTCHSSTTYRCLN</sequence>
<dbReference type="AlphaFoldDB" id="A0AAV7VFH9"/>
<keyword evidence="4" id="KW-0539">Nucleus</keyword>
<protein>
    <recommendedName>
        <fullName evidence="7">Protein ripply1</fullName>
    </recommendedName>
</protein>
<dbReference type="GO" id="GO:0005634">
    <property type="term" value="C:nucleus"/>
    <property type="evidence" value="ECO:0007669"/>
    <property type="project" value="UniProtKB-SubCell"/>
</dbReference>
<evidence type="ECO:0000256" key="3">
    <source>
        <dbReference type="ARBA" id="ARBA00022473"/>
    </source>
</evidence>
<dbReference type="Proteomes" id="UP001066276">
    <property type="component" value="Chromosome 2_1"/>
</dbReference>
<evidence type="ECO:0000256" key="4">
    <source>
        <dbReference type="ARBA" id="ARBA00023242"/>
    </source>
</evidence>
<name>A0AAV7VFH9_PLEWA</name>
<keyword evidence="6" id="KW-1185">Reference proteome</keyword>
<proteinExistence type="inferred from homology"/>
<keyword evidence="3" id="KW-0217">Developmental protein</keyword>
<dbReference type="InterPro" id="IPR028127">
    <property type="entry name" value="Ripply_fam"/>
</dbReference>
<reference evidence="5" key="1">
    <citation type="journal article" date="2022" name="bioRxiv">
        <title>Sequencing and chromosome-scale assembly of the giantPleurodeles waltlgenome.</title>
        <authorList>
            <person name="Brown T."/>
            <person name="Elewa A."/>
            <person name="Iarovenko S."/>
            <person name="Subramanian E."/>
            <person name="Araus A.J."/>
            <person name="Petzold A."/>
            <person name="Susuki M."/>
            <person name="Suzuki K.-i.T."/>
            <person name="Hayashi T."/>
            <person name="Toyoda A."/>
            <person name="Oliveira C."/>
            <person name="Osipova E."/>
            <person name="Leigh N.D."/>
            <person name="Simon A."/>
            <person name="Yun M.H."/>
        </authorList>
    </citation>
    <scope>NUCLEOTIDE SEQUENCE</scope>
    <source>
        <strain evidence="5">20211129_DDA</strain>
        <tissue evidence="5">Liver</tissue>
    </source>
</reference>
<evidence type="ECO:0000313" key="5">
    <source>
        <dbReference type="EMBL" id="KAJ1199330.1"/>
    </source>
</evidence>
<gene>
    <name evidence="5" type="ORF">NDU88_003167</name>
</gene>
<comment type="caution">
    <text evidence="5">The sequence shown here is derived from an EMBL/GenBank/DDBJ whole genome shotgun (WGS) entry which is preliminary data.</text>
</comment>